<protein>
    <recommendedName>
        <fullName evidence="5">Large ribosomal subunit protein bL25</fullName>
    </recommendedName>
    <alternativeName>
        <fullName evidence="5">General stress protein CTC</fullName>
    </alternativeName>
</protein>
<dbReference type="RefSeq" id="WP_161090906.1">
    <property type="nucleotide sequence ID" value="NZ_WWCV01000028.1"/>
</dbReference>
<evidence type="ECO:0000256" key="2">
    <source>
        <dbReference type="ARBA" id="ARBA00022884"/>
    </source>
</evidence>
<dbReference type="Pfam" id="PF14693">
    <property type="entry name" value="Ribosomal_TL5_C"/>
    <property type="match status" value="1"/>
</dbReference>
<reference evidence="8 9" key="1">
    <citation type="submission" date="2019-12" db="EMBL/GenBank/DDBJ databases">
        <title>Novel species isolated from a subtropical stream in China.</title>
        <authorList>
            <person name="Lu H."/>
        </authorList>
    </citation>
    <scope>NUCLEOTIDE SEQUENCE [LARGE SCALE GENOMIC DNA]</scope>
    <source>
        <strain evidence="8 9">FT107W</strain>
    </source>
</reference>
<sequence>MKVVAFKRELQGSGASRRLRNSGQTPGIIYGGTEAPVTISLDHNALYHALKKEAFHSSILDLEIDGKTQQVLLRDFQVHAYKQLVLHADFQRVDASKKVHMKVALHFANADVSPAVKLHGATISHVANEIEVSCLPKDLPEFITVDLSNIDVGHSLHINELVLPAGVTAVTHGANLTIATASVPAGHVAAEAAATAEAPAAEAKPAAKAKK</sequence>
<evidence type="ECO:0000256" key="3">
    <source>
        <dbReference type="ARBA" id="ARBA00022980"/>
    </source>
</evidence>
<keyword evidence="4 5" id="KW-0687">Ribonucleoprotein</keyword>
<evidence type="ECO:0000313" key="8">
    <source>
        <dbReference type="EMBL" id="MYN18351.1"/>
    </source>
</evidence>
<dbReference type="CDD" id="cd00495">
    <property type="entry name" value="Ribosomal_L25_TL5_CTC"/>
    <property type="match status" value="1"/>
</dbReference>
<keyword evidence="2 5" id="KW-0694">RNA-binding</keyword>
<dbReference type="Pfam" id="PF01386">
    <property type="entry name" value="Ribosomal_L25p"/>
    <property type="match status" value="1"/>
</dbReference>
<keyword evidence="3 5" id="KW-0689">Ribosomal protein</keyword>
<dbReference type="NCBIfam" id="NF004130">
    <property type="entry name" value="PRK05618.1-5"/>
    <property type="match status" value="1"/>
</dbReference>
<dbReference type="Gene3D" id="2.40.240.10">
    <property type="entry name" value="Ribosomal Protein L25, Chain P"/>
    <property type="match status" value="1"/>
</dbReference>
<dbReference type="InterPro" id="IPR037121">
    <property type="entry name" value="Ribosomal_bL25_C"/>
</dbReference>
<keyword evidence="9" id="KW-1185">Reference proteome</keyword>
<organism evidence="8 9">
    <name type="scientific">Duganella vulcania</name>
    <dbReference type="NCBI Taxonomy" id="2692166"/>
    <lineage>
        <taxon>Bacteria</taxon>
        <taxon>Pseudomonadati</taxon>
        <taxon>Pseudomonadota</taxon>
        <taxon>Betaproteobacteria</taxon>
        <taxon>Burkholderiales</taxon>
        <taxon>Oxalobacteraceae</taxon>
        <taxon>Telluria group</taxon>
        <taxon>Duganella</taxon>
    </lineage>
</organism>
<evidence type="ECO:0000256" key="1">
    <source>
        <dbReference type="ARBA" id="ARBA00022730"/>
    </source>
</evidence>
<comment type="caution">
    <text evidence="8">The sequence shown here is derived from an EMBL/GenBank/DDBJ whole genome shotgun (WGS) entry which is preliminary data.</text>
</comment>
<evidence type="ECO:0000259" key="6">
    <source>
        <dbReference type="Pfam" id="PF01386"/>
    </source>
</evidence>
<comment type="subunit">
    <text evidence="5">Part of the 50S ribosomal subunit; part of the 5S rRNA/L5/L18/L25 subcomplex. Contacts the 5S rRNA. Binds to the 5S rRNA independently of L5 and L18.</text>
</comment>
<dbReference type="EMBL" id="WWCV01000028">
    <property type="protein sequence ID" value="MYN18351.1"/>
    <property type="molecule type" value="Genomic_DNA"/>
</dbReference>
<dbReference type="HAMAP" id="MF_01336">
    <property type="entry name" value="Ribosomal_bL25"/>
    <property type="match status" value="1"/>
</dbReference>
<dbReference type="InterPro" id="IPR020930">
    <property type="entry name" value="Ribosomal_uL5_bac-type"/>
</dbReference>
<feature type="domain" description="Large ribosomal subunit protein bL25 L25" evidence="6">
    <location>
        <begin position="5"/>
        <end position="90"/>
    </location>
</feature>
<evidence type="ECO:0000259" key="7">
    <source>
        <dbReference type="Pfam" id="PF14693"/>
    </source>
</evidence>
<dbReference type="InterPro" id="IPR029751">
    <property type="entry name" value="Ribosomal_L25_dom"/>
</dbReference>
<dbReference type="InterPro" id="IPR020056">
    <property type="entry name" value="Rbsml_bL25/Gln-tRNA_synth_N"/>
</dbReference>
<dbReference type="GO" id="GO:0008097">
    <property type="term" value="F:5S rRNA binding"/>
    <property type="evidence" value="ECO:0007669"/>
    <property type="project" value="InterPro"/>
</dbReference>
<feature type="domain" description="Large ribosomal subunit protein bL25 beta" evidence="7">
    <location>
        <begin position="98"/>
        <end position="184"/>
    </location>
</feature>
<dbReference type="PANTHER" id="PTHR33284">
    <property type="entry name" value="RIBOSOMAL PROTEIN L25/GLN-TRNA SYNTHETASE, ANTI-CODON-BINDING DOMAIN-CONTAINING PROTEIN"/>
    <property type="match status" value="1"/>
</dbReference>
<dbReference type="InterPro" id="IPR001021">
    <property type="entry name" value="Ribosomal_bL25_long"/>
</dbReference>
<dbReference type="GO" id="GO:0006412">
    <property type="term" value="P:translation"/>
    <property type="evidence" value="ECO:0007669"/>
    <property type="project" value="UniProtKB-UniRule"/>
</dbReference>
<comment type="function">
    <text evidence="5">This is one of the proteins that binds to the 5S RNA in the ribosome where it forms part of the central protuberance.</text>
</comment>
<proteinExistence type="inferred from homology"/>
<evidence type="ECO:0000256" key="4">
    <source>
        <dbReference type="ARBA" id="ARBA00023274"/>
    </source>
</evidence>
<dbReference type="GO" id="GO:0022625">
    <property type="term" value="C:cytosolic large ribosomal subunit"/>
    <property type="evidence" value="ECO:0007669"/>
    <property type="project" value="TreeGrafter"/>
</dbReference>
<dbReference type="InterPro" id="IPR011035">
    <property type="entry name" value="Ribosomal_bL25/Gln-tRNA_synth"/>
</dbReference>
<dbReference type="NCBIfam" id="NF004128">
    <property type="entry name" value="PRK05618.1-2"/>
    <property type="match status" value="1"/>
</dbReference>
<dbReference type="NCBIfam" id="TIGR00731">
    <property type="entry name" value="bL25_bact_ctc"/>
    <property type="match status" value="1"/>
</dbReference>
<comment type="similarity">
    <text evidence="5">Belongs to the bacterial ribosomal protein bL25 family. CTC subfamily.</text>
</comment>
<dbReference type="Proteomes" id="UP000484875">
    <property type="component" value="Unassembled WGS sequence"/>
</dbReference>
<dbReference type="Gene3D" id="2.170.120.20">
    <property type="entry name" value="Ribosomal protein L25, beta domain"/>
    <property type="match status" value="1"/>
</dbReference>
<evidence type="ECO:0000256" key="5">
    <source>
        <dbReference type="HAMAP-Rule" id="MF_01334"/>
    </source>
</evidence>
<evidence type="ECO:0000313" key="9">
    <source>
        <dbReference type="Proteomes" id="UP000484875"/>
    </source>
</evidence>
<dbReference type="HAMAP" id="MF_01334">
    <property type="entry name" value="Ribosomal_bL25_CTC"/>
    <property type="match status" value="1"/>
</dbReference>
<dbReference type="GO" id="GO:0003735">
    <property type="term" value="F:structural constituent of ribosome"/>
    <property type="evidence" value="ECO:0007669"/>
    <property type="project" value="InterPro"/>
</dbReference>
<dbReference type="AlphaFoldDB" id="A0A845HHX3"/>
<dbReference type="NCBIfam" id="NF004612">
    <property type="entry name" value="PRK05943.1"/>
    <property type="match status" value="1"/>
</dbReference>
<name>A0A845HHX3_9BURK</name>
<dbReference type="PANTHER" id="PTHR33284:SF1">
    <property type="entry name" value="RIBOSOMAL PROTEIN L25_GLN-TRNA SYNTHETASE, ANTI-CODON-BINDING DOMAIN-CONTAINING PROTEIN"/>
    <property type="match status" value="1"/>
</dbReference>
<accession>A0A845HHX3</accession>
<dbReference type="InterPro" id="IPR020057">
    <property type="entry name" value="Ribosomal_bL25_b-dom"/>
</dbReference>
<keyword evidence="1 5" id="KW-0699">rRNA-binding</keyword>
<gene>
    <name evidence="5" type="primary">rplY</name>
    <name evidence="5" type="synonym">ctc</name>
    <name evidence="8" type="ORF">GTP81_16495</name>
</gene>
<dbReference type="InterPro" id="IPR020055">
    <property type="entry name" value="Ribosomal_bL25_short"/>
</dbReference>
<dbReference type="SUPFAM" id="SSF50715">
    <property type="entry name" value="Ribosomal protein L25-like"/>
    <property type="match status" value="1"/>
</dbReference>